<evidence type="ECO:0000313" key="2">
    <source>
        <dbReference type="EMBL" id="VAW68992.1"/>
    </source>
</evidence>
<name>A0A3B0Y0S9_9ZZZZ</name>
<keyword evidence="1" id="KW-0812">Transmembrane</keyword>
<dbReference type="AlphaFoldDB" id="A0A3B0Y0S9"/>
<protein>
    <submittedName>
        <fullName evidence="2">Uncharacterized protein</fullName>
    </submittedName>
</protein>
<organism evidence="2">
    <name type="scientific">hydrothermal vent metagenome</name>
    <dbReference type="NCBI Taxonomy" id="652676"/>
    <lineage>
        <taxon>unclassified sequences</taxon>
        <taxon>metagenomes</taxon>
        <taxon>ecological metagenomes</taxon>
    </lineage>
</organism>
<keyword evidence="1" id="KW-1133">Transmembrane helix</keyword>
<feature type="transmembrane region" description="Helical" evidence="1">
    <location>
        <begin position="96"/>
        <end position="117"/>
    </location>
</feature>
<reference evidence="2" key="1">
    <citation type="submission" date="2018-06" db="EMBL/GenBank/DDBJ databases">
        <authorList>
            <person name="Zhirakovskaya E."/>
        </authorList>
    </citation>
    <scope>NUCLEOTIDE SEQUENCE</scope>
</reference>
<sequence length="123" mass="14171">MRKKISIFVLIFNVSALLWGVYSFYTLSNSPIDAAILKIKETPQIANEALATMEEYSDSEKIKRVSEIIDLYKELTGHISLTKQATVESIETMSSFVNYFIIFSIINVSFLGYLLYLNRFNFF</sequence>
<evidence type="ECO:0000256" key="1">
    <source>
        <dbReference type="SAM" id="Phobius"/>
    </source>
</evidence>
<gene>
    <name evidence="2" type="ORF">MNBD_GAMMA09-1957</name>
</gene>
<accession>A0A3B0Y0S9</accession>
<dbReference type="EMBL" id="UOFI01000140">
    <property type="protein sequence ID" value="VAW68992.1"/>
    <property type="molecule type" value="Genomic_DNA"/>
</dbReference>
<feature type="transmembrane region" description="Helical" evidence="1">
    <location>
        <begin position="7"/>
        <end position="25"/>
    </location>
</feature>
<keyword evidence="1" id="KW-0472">Membrane</keyword>
<proteinExistence type="predicted"/>